<name>A0ABS6XJ91_9SPHN</name>
<reference evidence="2 3" key="1">
    <citation type="submission" date="2021-07" db="EMBL/GenBank/DDBJ databases">
        <title>Stakelama flava sp. nov., a novel endophytic bacterium isolated from branch of Kandelia candel.</title>
        <authorList>
            <person name="Tuo L."/>
        </authorList>
    </citation>
    <scope>NUCLEOTIDE SEQUENCE [LARGE SCALE GENOMIC DNA]</scope>
    <source>
        <strain evidence="2 3">CBK3Z-3</strain>
    </source>
</reference>
<proteinExistence type="predicted"/>
<comment type="caution">
    <text evidence="2">The sequence shown here is derived from an EMBL/GenBank/DDBJ whole genome shotgun (WGS) entry which is preliminary data.</text>
</comment>
<accession>A0ABS6XJ91</accession>
<feature type="domain" description="Antitoxin Xre/MbcA/ParS-like toxin-binding" evidence="1">
    <location>
        <begin position="68"/>
        <end position="113"/>
    </location>
</feature>
<dbReference type="RefSeq" id="WP_219237349.1">
    <property type="nucleotide sequence ID" value="NZ_JAHWZX010000003.1"/>
</dbReference>
<organism evidence="2 3">
    <name type="scientific">Stakelama flava</name>
    <dbReference type="NCBI Taxonomy" id="2860338"/>
    <lineage>
        <taxon>Bacteria</taxon>
        <taxon>Pseudomonadati</taxon>
        <taxon>Pseudomonadota</taxon>
        <taxon>Alphaproteobacteria</taxon>
        <taxon>Sphingomonadales</taxon>
        <taxon>Sphingomonadaceae</taxon>
        <taxon>Stakelama</taxon>
    </lineage>
</organism>
<dbReference type="Proteomes" id="UP001197214">
    <property type="component" value="Unassembled WGS sequence"/>
</dbReference>
<gene>
    <name evidence="2" type="ORF">KY084_05120</name>
</gene>
<sequence length="116" mass="12885">MTVSTYAEQGLFAPRKMTAALRTTSDELARSLGLGKDAIQRKDRIASDRTQRRLRQMAEVLNKVEPRFGSALLAYAWYRSEPLPGFSGQTAMQLVQANRADDVLTYIDAIDAGVYA</sequence>
<keyword evidence="3" id="KW-1185">Reference proteome</keyword>
<dbReference type="InterPro" id="IPR024467">
    <property type="entry name" value="Xre/MbcA/ParS-like_toxin-bd"/>
</dbReference>
<evidence type="ECO:0000313" key="3">
    <source>
        <dbReference type="Proteomes" id="UP001197214"/>
    </source>
</evidence>
<dbReference type="EMBL" id="JAHWZX010000003">
    <property type="protein sequence ID" value="MBW4330252.1"/>
    <property type="molecule type" value="Genomic_DNA"/>
</dbReference>
<evidence type="ECO:0000313" key="2">
    <source>
        <dbReference type="EMBL" id="MBW4330252.1"/>
    </source>
</evidence>
<dbReference type="Pfam" id="PF09722">
    <property type="entry name" value="Xre_MbcA_ParS_C"/>
    <property type="match status" value="1"/>
</dbReference>
<evidence type="ECO:0000259" key="1">
    <source>
        <dbReference type="Pfam" id="PF09722"/>
    </source>
</evidence>
<protein>
    <submittedName>
        <fullName evidence="2">MbcA/ParS/Xre antitoxin family protein</fullName>
    </submittedName>
</protein>